<accession>A0ABR9TZU7</accession>
<keyword evidence="2" id="KW-1185">Reference proteome</keyword>
<dbReference type="RefSeq" id="WP_194043111.1">
    <property type="nucleotide sequence ID" value="NZ_JADEXF010000242.1"/>
</dbReference>
<dbReference type="InterPro" id="IPR013784">
    <property type="entry name" value="Carb-bd-like_fold"/>
</dbReference>
<organism evidence="1 2">
    <name type="scientific">Nostoc cf. edaphicum LEGE 07299</name>
    <dbReference type="NCBI Taxonomy" id="2777974"/>
    <lineage>
        <taxon>Bacteria</taxon>
        <taxon>Bacillati</taxon>
        <taxon>Cyanobacteriota</taxon>
        <taxon>Cyanophyceae</taxon>
        <taxon>Nostocales</taxon>
        <taxon>Nostocaceae</taxon>
        <taxon>Nostoc</taxon>
    </lineage>
</organism>
<dbReference type="EMBL" id="JADEXF010000242">
    <property type="protein sequence ID" value="MBE9105135.1"/>
    <property type="molecule type" value="Genomic_DNA"/>
</dbReference>
<comment type="caution">
    <text evidence="1">The sequence shown here is derived from an EMBL/GenBank/DDBJ whole genome shotgun (WGS) entry which is preliminary data.</text>
</comment>
<evidence type="ECO:0000313" key="1">
    <source>
        <dbReference type="EMBL" id="MBE9105135.1"/>
    </source>
</evidence>
<dbReference type="Gene3D" id="2.60.40.1120">
    <property type="entry name" value="Carboxypeptidase-like, regulatory domain"/>
    <property type="match status" value="1"/>
</dbReference>
<evidence type="ECO:0000313" key="2">
    <source>
        <dbReference type="Proteomes" id="UP000647836"/>
    </source>
</evidence>
<dbReference type="Pfam" id="PF13620">
    <property type="entry name" value="CarboxypepD_reg"/>
    <property type="match status" value="1"/>
</dbReference>
<reference evidence="1 2" key="1">
    <citation type="submission" date="2020-10" db="EMBL/GenBank/DDBJ databases">
        <authorList>
            <person name="Castelo-Branco R."/>
            <person name="Eusebio N."/>
            <person name="Adriana R."/>
            <person name="Vieira A."/>
            <person name="Brugerolle De Fraissinette N."/>
            <person name="Rezende De Castro R."/>
            <person name="Schneider M.P."/>
            <person name="Vasconcelos V."/>
            <person name="Leao P.N."/>
        </authorList>
    </citation>
    <scope>NUCLEOTIDE SEQUENCE [LARGE SCALE GENOMIC DNA]</scope>
    <source>
        <strain evidence="1 2">LEGE 07299</strain>
    </source>
</reference>
<protein>
    <submittedName>
        <fullName evidence="1">Carboxypeptidase regulatory-like domain-containing protein</fullName>
    </submittedName>
</protein>
<proteinExistence type="predicted"/>
<name>A0ABR9TZU7_9NOSO</name>
<dbReference type="SUPFAM" id="SSF49452">
    <property type="entry name" value="Starch-binding domain-like"/>
    <property type="match status" value="1"/>
</dbReference>
<gene>
    <name evidence="1" type="ORF">IQ229_09350</name>
</gene>
<sequence>LLTLNNKPLKSFLPQIQGDRTLVRMSPGVYRLDLDPAGLPPDWQAAAESLAVDVIAGSYTSVMIPLIRSYTRSGVITDAQGQAIAGARVEAIQPDRGTRRFSVTNGAGVYYLEGLPQGKYTLQINGKSAGSLQLQESSEAFQELNLQQSSIP</sequence>
<feature type="non-terminal residue" evidence="1">
    <location>
        <position position="1"/>
    </location>
</feature>
<dbReference type="Proteomes" id="UP000647836">
    <property type="component" value="Unassembled WGS sequence"/>
</dbReference>